<feature type="compositionally biased region" description="Polar residues" evidence="1">
    <location>
        <begin position="59"/>
        <end position="81"/>
    </location>
</feature>
<name>A0A4Z1FUB9_9HELO</name>
<accession>A0A4Z1FUB9</accession>
<reference evidence="2 3" key="1">
    <citation type="submission" date="2017-12" db="EMBL/GenBank/DDBJ databases">
        <title>Comparative genomics of Botrytis spp.</title>
        <authorList>
            <person name="Valero-Jimenez C.A."/>
            <person name="Tapia P."/>
            <person name="Veloso J."/>
            <person name="Silva-Moreno E."/>
            <person name="Staats M."/>
            <person name="Valdes J.H."/>
            <person name="Van Kan J.A.L."/>
        </authorList>
    </citation>
    <scope>NUCLEOTIDE SEQUENCE [LARGE SCALE GENOMIC DNA]</scope>
    <source>
        <strain evidence="2 3">Bp0003</strain>
    </source>
</reference>
<feature type="region of interest" description="Disordered" evidence="1">
    <location>
        <begin position="1"/>
        <end position="165"/>
    </location>
</feature>
<dbReference type="Proteomes" id="UP000297910">
    <property type="component" value="Unassembled WGS sequence"/>
</dbReference>
<feature type="compositionally biased region" description="Polar residues" evidence="1">
    <location>
        <begin position="115"/>
        <end position="124"/>
    </location>
</feature>
<feature type="compositionally biased region" description="Polar residues" evidence="1">
    <location>
        <begin position="40"/>
        <end position="51"/>
    </location>
</feature>
<evidence type="ECO:0000313" key="3">
    <source>
        <dbReference type="Proteomes" id="UP000297910"/>
    </source>
</evidence>
<keyword evidence="3" id="KW-1185">Reference proteome</keyword>
<sequence>MTESEYSPEGYVSPTQTPQLQYSSPQLQIRETRAYPSNPPVTQSETQSTQAYLIPHSPQYLQEQQHSDQGLSPDAYQTNHPSEWLHWPTNPSQPDQGYAQYPAEMHDDSYAGDASHNSSPTHGSEAQRAPVAPVGASQGRGYTDATRNSGSGRHSHRGAGSSRRS</sequence>
<comment type="caution">
    <text evidence="2">The sequence shown here is derived from an EMBL/GenBank/DDBJ whole genome shotgun (WGS) entry which is preliminary data.</text>
</comment>
<proteinExistence type="predicted"/>
<evidence type="ECO:0000313" key="2">
    <source>
        <dbReference type="EMBL" id="TGO26509.1"/>
    </source>
</evidence>
<feature type="compositionally biased region" description="Basic residues" evidence="1">
    <location>
        <begin position="153"/>
        <end position="165"/>
    </location>
</feature>
<dbReference type="EMBL" id="PQXI01000058">
    <property type="protein sequence ID" value="TGO26509.1"/>
    <property type="molecule type" value="Genomic_DNA"/>
</dbReference>
<protein>
    <submittedName>
        <fullName evidence="2">Uncharacterized protein</fullName>
    </submittedName>
</protein>
<feature type="compositionally biased region" description="Polar residues" evidence="1">
    <location>
        <begin position="13"/>
        <end position="29"/>
    </location>
</feature>
<evidence type="ECO:0000256" key="1">
    <source>
        <dbReference type="SAM" id="MobiDB-lite"/>
    </source>
</evidence>
<gene>
    <name evidence="2" type="ORF">BPAE_0058g00280</name>
</gene>
<organism evidence="2 3">
    <name type="scientific">Botrytis paeoniae</name>
    <dbReference type="NCBI Taxonomy" id="278948"/>
    <lineage>
        <taxon>Eukaryota</taxon>
        <taxon>Fungi</taxon>
        <taxon>Dikarya</taxon>
        <taxon>Ascomycota</taxon>
        <taxon>Pezizomycotina</taxon>
        <taxon>Leotiomycetes</taxon>
        <taxon>Helotiales</taxon>
        <taxon>Sclerotiniaceae</taxon>
        <taxon>Botrytis</taxon>
    </lineage>
</organism>
<dbReference type="AlphaFoldDB" id="A0A4Z1FUB9"/>